<keyword evidence="6" id="KW-1185">Reference proteome</keyword>
<keyword evidence="4" id="KW-0472">Membrane</keyword>
<name>A0ABW6KBG4_9BACI</name>
<keyword evidence="1 5" id="KW-0378">Hydrolase</keyword>
<dbReference type="PANTHER" id="PTHR10272">
    <property type="entry name" value="PLATELET-ACTIVATING FACTOR ACETYLHYDROLASE"/>
    <property type="match status" value="1"/>
</dbReference>
<reference evidence="5 6" key="1">
    <citation type="submission" date="2024-08" db="EMBL/GenBank/DDBJ databases">
        <title>Two novel Cytobacillus novel species.</title>
        <authorList>
            <person name="Liu G."/>
        </authorList>
    </citation>
    <scope>NUCLEOTIDE SEQUENCE [LARGE SCALE GENOMIC DNA]</scope>
    <source>
        <strain evidence="5 6">FJAT-54145</strain>
    </source>
</reference>
<sequence>MFYELSLLITVVLWLFVWLFLKNENKRVYFLFIGFTVIGFISFLLLEPLRWQLYPAFLAGLLLVFLAKGKPSKKKKITASVFTILLVTISMVLVTVMPKLSLPGTTGEYSVGVKTFHLIDEEREELATKESGDKREFVVDVWYPIEKPNGVKEEEYPTELGMVFSSLMKMPDAVFAYSKYGNTEIYREQPISEKENNYPVVIFSHGDLATRFQSMFQVRELTSQGYIVIGINHTHNASFTTFPNGKVVEGKDFLTNDLGNEEHYNRLLDARIGDFSYVIDTLKDWNTNDTILKNRINEENIGVMGHSLGGSAITGALVKDDRIKAGFNMDGRVYENIKTLDFKKPFMHMINDAIHTQKTTQADIDGMGDVKTTLEDMNEHQELFIHSFNETFDSQSNDAYKIELRGSNHYSFADLFLMIKLLAPELDVTKGHTIINDATIAFFDKYLKGKDVDIKLELGKYEEIKMEAK</sequence>
<gene>
    <name evidence="5" type="ORF">ACFYKX_12895</name>
</gene>
<dbReference type="SUPFAM" id="SSF53474">
    <property type="entry name" value="alpha/beta-Hydrolases"/>
    <property type="match status" value="1"/>
</dbReference>
<evidence type="ECO:0000256" key="4">
    <source>
        <dbReference type="SAM" id="Phobius"/>
    </source>
</evidence>
<dbReference type="EMBL" id="JBIACK010000005">
    <property type="protein sequence ID" value="MFE8701494.1"/>
    <property type="molecule type" value="Genomic_DNA"/>
</dbReference>
<dbReference type="Gene3D" id="3.40.50.1820">
    <property type="entry name" value="alpha/beta hydrolase"/>
    <property type="match status" value="1"/>
</dbReference>
<organism evidence="5 6">
    <name type="scientific">Cytobacillus spartinae</name>
    <dbReference type="NCBI Taxonomy" id="3299023"/>
    <lineage>
        <taxon>Bacteria</taxon>
        <taxon>Bacillati</taxon>
        <taxon>Bacillota</taxon>
        <taxon>Bacilli</taxon>
        <taxon>Bacillales</taxon>
        <taxon>Bacillaceae</taxon>
        <taxon>Cytobacillus</taxon>
    </lineage>
</organism>
<dbReference type="Pfam" id="PF03403">
    <property type="entry name" value="PAF-AH_p_II"/>
    <property type="match status" value="1"/>
</dbReference>
<accession>A0ABW6KBG4</accession>
<feature type="transmembrane region" description="Helical" evidence="4">
    <location>
        <begin position="79"/>
        <end position="97"/>
    </location>
</feature>
<evidence type="ECO:0000256" key="3">
    <source>
        <dbReference type="ARBA" id="ARBA00023098"/>
    </source>
</evidence>
<feature type="transmembrane region" description="Helical" evidence="4">
    <location>
        <begin position="6"/>
        <end position="21"/>
    </location>
</feature>
<keyword evidence="4" id="KW-1133">Transmembrane helix</keyword>
<feature type="transmembrane region" description="Helical" evidence="4">
    <location>
        <begin position="51"/>
        <end position="67"/>
    </location>
</feature>
<protein>
    <submittedName>
        <fullName evidence="5">Alpha/beta hydrolase family protein</fullName>
    </submittedName>
</protein>
<dbReference type="PANTHER" id="PTHR10272:SF0">
    <property type="entry name" value="PLATELET-ACTIVATING FACTOR ACETYLHYDROLASE"/>
    <property type="match status" value="1"/>
</dbReference>
<dbReference type="GO" id="GO:0016787">
    <property type="term" value="F:hydrolase activity"/>
    <property type="evidence" value="ECO:0007669"/>
    <property type="project" value="UniProtKB-KW"/>
</dbReference>
<feature type="transmembrane region" description="Helical" evidence="4">
    <location>
        <begin position="28"/>
        <end position="45"/>
    </location>
</feature>
<proteinExistence type="predicted"/>
<keyword evidence="2" id="KW-0442">Lipid degradation</keyword>
<evidence type="ECO:0000256" key="1">
    <source>
        <dbReference type="ARBA" id="ARBA00022801"/>
    </source>
</evidence>
<keyword evidence="3" id="KW-0443">Lipid metabolism</keyword>
<dbReference type="RefSeq" id="WP_389361453.1">
    <property type="nucleotide sequence ID" value="NZ_JBIACK010000005.1"/>
</dbReference>
<dbReference type="Proteomes" id="UP001601059">
    <property type="component" value="Unassembled WGS sequence"/>
</dbReference>
<comment type="caution">
    <text evidence="5">The sequence shown here is derived from an EMBL/GenBank/DDBJ whole genome shotgun (WGS) entry which is preliminary data.</text>
</comment>
<dbReference type="InterPro" id="IPR029058">
    <property type="entry name" value="AB_hydrolase_fold"/>
</dbReference>
<evidence type="ECO:0000313" key="5">
    <source>
        <dbReference type="EMBL" id="MFE8701494.1"/>
    </source>
</evidence>
<evidence type="ECO:0000313" key="6">
    <source>
        <dbReference type="Proteomes" id="UP001601059"/>
    </source>
</evidence>
<keyword evidence="4" id="KW-0812">Transmembrane</keyword>
<evidence type="ECO:0000256" key="2">
    <source>
        <dbReference type="ARBA" id="ARBA00022963"/>
    </source>
</evidence>